<protein>
    <submittedName>
        <fullName evidence="6">LysR family transcriptional regulator StgR</fullName>
    </submittedName>
</protein>
<gene>
    <name evidence="6" type="primary">stgR</name>
    <name evidence="6" type="ORF">GCM10022247_01140</name>
</gene>
<reference evidence="7" key="1">
    <citation type="journal article" date="2019" name="Int. J. Syst. Evol. Microbiol.">
        <title>The Global Catalogue of Microorganisms (GCM) 10K type strain sequencing project: providing services to taxonomists for standard genome sequencing and annotation.</title>
        <authorList>
            <consortium name="The Broad Institute Genomics Platform"/>
            <consortium name="The Broad Institute Genome Sequencing Center for Infectious Disease"/>
            <person name="Wu L."/>
            <person name="Ma J."/>
        </authorList>
    </citation>
    <scope>NUCLEOTIDE SEQUENCE [LARGE SCALE GENOMIC DNA]</scope>
    <source>
        <strain evidence="7">JCM 17342</strain>
    </source>
</reference>
<dbReference type="PROSITE" id="PS50931">
    <property type="entry name" value="HTH_LYSR"/>
    <property type="match status" value="1"/>
</dbReference>
<dbReference type="Pfam" id="PF03466">
    <property type="entry name" value="LysR_substrate"/>
    <property type="match status" value="1"/>
</dbReference>
<dbReference type="PANTHER" id="PTHR30346">
    <property type="entry name" value="TRANSCRIPTIONAL DUAL REGULATOR HCAR-RELATED"/>
    <property type="match status" value="1"/>
</dbReference>
<dbReference type="SUPFAM" id="SSF46785">
    <property type="entry name" value="Winged helix' DNA-binding domain"/>
    <property type="match status" value="1"/>
</dbReference>
<dbReference type="InterPro" id="IPR000847">
    <property type="entry name" value="LysR_HTH_N"/>
</dbReference>
<accession>A0ABP7QQN8</accession>
<keyword evidence="3" id="KW-0238">DNA-binding</keyword>
<evidence type="ECO:0000259" key="5">
    <source>
        <dbReference type="PROSITE" id="PS50931"/>
    </source>
</evidence>
<feature type="domain" description="HTH lysR-type" evidence="5">
    <location>
        <begin position="4"/>
        <end position="61"/>
    </location>
</feature>
<dbReference type="InterPro" id="IPR036390">
    <property type="entry name" value="WH_DNA-bd_sf"/>
</dbReference>
<evidence type="ECO:0000313" key="7">
    <source>
        <dbReference type="Proteomes" id="UP001501747"/>
    </source>
</evidence>
<dbReference type="Gene3D" id="1.10.10.10">
    <property type="entry name" value="Winged helix-like DNA-binding domain superfamily/Winged helix DNA-binding domain"/>
    <property type="match status" value="1"/>
</dbReference>
<evidence type="ECO:0000256" key="1">
    <source>
        <dbReference type="ARBA" id="ARBA00009437"/>
    </source>
</evidence>
<dbReference type="RefSeq" id="WP_344870408.1">
    <property type="nucleotide sequence ID" value="NZ_BAABAL010000003.1"/>
</dbReference>
<comment type="caution">
    <text evidence="6">The sequence shown here is derived from an EMBL/GenBank/DDBJ whole genome shotgun (WGS) entry which is preliminary data.</text>
</comment>
<dbReference type="InterPro" id="IPR005119">
    <property type="entry name" value="LysR_subst-bd"/>
</dbReference>
<comment type="similarity">
    <text evidence="1">Belongs to the LysR transcriptional regulatory family.</text>
</comment>
<evidence type="ECO:0000313" key="6">
    <source>
        <dbReference type="EMBL" id="GAA3986571.1"/>
    </source>
</evidence>
<dbReference type="PANTHER" id="PTHR30346:SF0">
    <property type="entry name" value="HCA OPERON TRANSCRIPTIONAL ACTIVATOR HCAR"/>
    <property type="match status" value="1"/>
</dbReference>
<dbReference type="InterPro" id="IPR036388">
    <property type="entry name" value="WH-like_DNA-bd_sf"/>
</dbReference>
<proteinExistence type="inferred from homology"/>
<keyword evidence="2" id="KW-0805">Transcription regulation</keyword>
<name>A0ABP7QQN8_9PSEU</name>
<dbReference type="EMBL" id="BAABAL010000003">
    <property type="protein sequence ID" value="GAA3986571.1"/>
    <property type="molecule type" value="Genomic_DNA"/>
</dbReference>
<evidence type="ECO:0000256" key="4">
    <source>
        <dbReference type="ARBA" id="ARBA00023163"/>
    </source>
</evidence>
<dbReference type="Proteomes" id="UP001501747">
    <property type="component" value="Unassembled WGS sequence"/>
</dbReference>
<dbReference type="Gene3D" id="3.40.190.10">
    <property type="entry name" value="Periplasmic binding protein-like II"/>
    <property type="match status" value="2"/>
</dbReference>
<keyword evidence="4" id="KW-0804">Transcription</keyword>
<dbReference type="SUPFAM" id="SSF53850">
    <property type="entry name" value="Periplasmic binding protein-like II"/>
    <property type="match status" value="1"/>
</dbReference>
<evidence type="ECO:0000256" key="3">
    <source>
        <dbReference type="ARBA" id="ARBA00023125"/>
    </source>
</evidence>
<dbReference type="Pfam" id="PF00126">
    <property type="entry name" value="HTH_1"/>
    <property type="match status" value="1"/>
</dbReference>
<evidence type="ECO:0000256" key="2">
    <source>
        <dbReference type="ARBA" id="ARBA00023015"/>
    </source>
</evidence>
<sequence>MIDLDVRLLRHFVAAAEELHFTRAAARVFVTQQALSRDIARLEGELGKPLFARSTRRVSLTSDGEQLLRLARPLLAHHDEVVGQLRGSSRFVVDVVGEFTTAARVLATARRDEDGFEFYARENPGLAISLAQLRDHDVDAIFCCLPESFALPAGVEHRRFHNEPLGLLLPRGHPLARRRTVPASTLRGLEICCRAGNHVTGEWDQLAAELLAKWGALLVEDHPVVRGAQDLAHHVRPGEPPVLVPVGQPEIPGTVLRPLTGTDDGYPWGVVWRTGTRHAGLDALHRAIDSF</sequence>
<dbReference type="PRINTS" id="PR00039">
    <property type="entry name" value="HTHLYSR"/>
</dbReference>
<organism evidence="6 7">
    <name type="scientific">Allokutzneria multivorans</name>
    <dbReference type="NCBI Taxonomy" id="1142134"/>
    <lineage>
        <taxon>Bacteria</taxon>
        <taxon>Bacillati</taxon>
        <taxon>Actinomycetota</taxon>
        <taxon>Actinomycetes</taxon>
        <taxon>Pseudonocardiales</taxon>
        <taxon>Pseudonocardiaceae</taxon>
        <taxon>Allokutzneria</taxon>
    </lineage>
</organism>
<keyword evidence="7" id="KW-1185">Reference proteome</keyword>